<organism evidence="1 2">
    <name type="scientific">Iris pallida</name>
    <name type="common">Sweet iris</name>
    <dbReference type="NCBI Taxonomy" id="29817"/>
    <lineage>
        <taxon>Eukaryota</taxon>
        <taxon>Viridiplantae</taxon>
        <taxon>Streptophyta</taxon>
        <taxon>Embryophyta</taxon>
        <taxon>Tracheophyta</taxon>
        <taxon>Spermatophyta</taxon>
        <taxon>Magnoliopsida</taxon>
        <taxon>Liliopsida</taxon>
        <taxon>Asparagales</taxon>
        <taxon>Iridaceae</taxon>
        <taxon>Iridoideae</taxon>
        <taxon>Irideae</taxon>
        <taxon>Iris</taxon>
    </lineage>
</organism>
<protein>
    <submittedName>
        <fullName evidence="1">Lysine-rich arabinogalactan protein 19-like</fullName>
    </submittedName>
</protein>
<accession>A0AAX6GX24</accession>
<evidence type="ECO:0000313" key="1">
    <source>
        <dbReference type="EMBL" id="KAJ6833043.1"/>
    </source>
</evidence>
<name>A0AAX6GX24_IRIPA</name>
<evidence type="ECO:0000313" key="2">
    <source>
        <dbReference type="Proteomes" id="UP001140949"/>
    </source>
</evidence>
<reference evidence="1" key="1">
    <citation type="journal article" date="2023" name="GigaByte">
        <title>Genome assembly of the bearded iris, Iris pallida Lam.</title>
        <authorList>
            <person name="Bruccoleri R.E."/>
            <person name="Oakeley E.J."/>
            <person name="Faust A.M.E."/>
            <person name="Altorfer M."/>
            <person name="Dessus-Babus S."/>
            <person name="Burckhardt D."/>
            <person name="Oertli M."/>
            <person name="Naumann U."/>
            <person name="Petersen F."/>
            <person name="Wong J."/>
        </authorList>
    </citation>
    <scope>NUCLEOTIDE SEQUENCE</scope>
    <source>
        <strain evidence="1">GSM-AAB239-AS_SAM_17_03QT</strain>
    </source>
</reference>
<reference evidence="1" key="2">
    <citation type="submission" date="2023-04" db="EMBL/GenBank/DDBJ databases">
        <authorList>
            <person name="Bruccoleri R.E."/>
            <person name="Oakeley E.J."/>
            <person name="Faust A.-M."/>
            <person name="Dessus-Babus S."/>
            <person name="Altorfer M."/>
            <person name="Burckhardt D."/>
            <person name="Oertli M."/>
            <person name="Naumann U."/>
            <person name="Petersen F."/>
            <person name="Wong J."/>
        </authorList>
    </citation>
    <scope>NUCLEOTIDE SEQUENCE</scope>
    <source>
        <strain evidence="1">GSM-AAB239-AS_SAM_17_03QT</strain>
        <tissue evidence="1">Leaf</tissue>
    </source>
</reference>
<comment type="caution">
    <text evidence="1">The sequence shown here is derived from an EMBL/GenBank/DDBJ whole genome shotgun (WGS) entry which is preliminary data.</text>
</comment>
<sequence>MRGSSGRERAMENGRRREGWLGAYAYVARGGGLPNVVRRLDLATYEADGGDLLRIRPSVCGNGTWESVGLEGSKHVCRIWHGRTVECGIHGRERKRKCGSRMAPVERAFTDGQAHGG</sequence>
<dbReference type="AlphaFoldDB" id="A0AAX6GX24"/>
<proteinExistence type="predicted"/>
<dbReference type="EMBL" id="JANAVB010015599">
    <property type="protein sequence ID" value="KAJ6833043.1"/>
    <property type="molecule type" value="Genomic_DNA"/>
</dbReference>
<keyword evidence="2" id="KW-1185">Reference proteome</keyword>
<dbReference type="Proteomes" id="UP001140949">
    <property type="component" value="Unassembled WGS sequence"/>
</dbReference>
<gene>
    <name evidence="1" type="ORF">M6B38_342945</name>
</gene>